<name>A0A6C0H0A4_9ZZZZ</name>
<proteinExistence type="predicted"/>
<reference evidence="1" key="1">
    <citation type="journal article" date="2020" name="Nature">
        <title>Giant virus diversity and host interactions through global metagenomics.</title>
        <authorList>
            <person name="Schulz F."/>
            <person name="Roux S."/>
            <person name="Paez-Espino D."/>
            <person name="Jungbluth S."/>
            <person name="Walsh D.A."/>
            <person name="Denef V.J."/>
            <person name="McMahon K.D."/>
            <person name="Konstantinidis K.T."/>
            <person name="Eloe-Fadrosh E.A."/>
            <person name="Kyrpides N.C."/>
            <person name="Woyke T."/>
        </authorList>
    </citation>
    <scope>NUCLEOTIDE SEQUENCE</scope>
    <source>
        <strain evidence="1">GVMAG-M-3300023179-4</strain>
    </source>
</reference>
<dbReference type="AlphaFoldDB" id="A0A6C0H0A4"/>
<sequence length="180" mass="21440">MSINILYDLVIEYGYFIRKNNKDGLESWNEIKKIIPPIPIIWTDKSKLFYEQLSSIGVNTFESSEEAKMSKPEWERHHYLLQHGRIIQKNPEGNLVRLLQIAYNTGQFKYELEKEIYPKEQLQYYIINELNKIYTFLQSEIEFPRELIEGIKGLLSKKGGSKKNKSIDYYLNNYIDNYVI</sequence>
<accession>A0A6C0H0A4</accession>
<protein>
    <submittedName>
        <fullName evidence="1">Uncharacterized protein</fullName>
    </submittedName>
</protein>
<evidence type="ECO:0000313" key="1">
    <source>
        <dbReference type="EMBL" id="QHT73978.1"/>
    </source>
</evidence>
<organism evidence="1">
    <name type="scientific">viral metagenome</name>
    <dbReference type="NCBI Taxonomy" id="1070528"/>
    <lineage>
        <taxon>unclassified sequences</taxon>
        <taxon>metagenomes</taxon>
        <taxon>organismal metagenomes</taxon>
    </lineage>
</organism>
<dbReference type="EMBL" id="MN739835">
    <property type="protein sequence ID" value="QHT73978.1"/>
    <property type="molecule type" value="Genomic_DNA"/>
</dbReference>